<dbReference type="Proteomes" id="UP001549251">
    <property type="component" value="Unassembled WGS sequence"/>
</dbReference>
<comment type="caution">
    <text evidence="1">The sequence shown here is derived from an EMBL/GenBank/DDBJ whole genome shotgun (WGS) entry which is preliminary data.</text>
</comment>
<proteinExistence type="predicted"/>
<protein>
    <recommendedName>
        <fullName evidence="3">DUF2513 domain-containing protein</fullName>
    </recommendedName>
</protein>
<evidence type="ECO:0000313" key="1">
    <source>
        <dbReference type="EMBL" id="MET4570693.1"/>
    </source>
</evidence>
<gene>
    <name evidence="1" type="ORF">ABIE04_003072</name>
</gene>
<sequence length="125" mass="14036">MKRNWDIIREILTHLEELPNTDSMLELSDFPEDRAFEYAYHVELLIEAGLVEGQMAGTLGGGPADFFARRLTWPGHEFLDSIRSDTVWSKTKRTFTSKGIDMTFDLVKSVASEISVALIRGATGV</sequence>
<dbReference type="Pfam" id="PF10711">
    <property type="entry name" value="DUF2513"/>
    <property type="match status" value="1"/>
</dbReference>
<name>A0ABV2Q1J9_9GAMM</name>
<dbReference type="EMBL" id="JBEPSD010000003">
    <property type="protein sequence ID" value="MET4570693.1"/>
    <property type="molecule type" value="Genomic_DNA"/>
</dbReference>
<evidence type="ECO:0000313" key="2">
    <source>
        <dbReference type="Proteomes" id="UP001549251"/>
    </source>
</evidence>
<accession>A0ABV2Q1J9</accession>
<dbReference type="InterPro" id="IPR019650">
    <property type="entry name" value="DUF2513"/>
</dbReference>
<dbReference type="RefSeq" id="WP_354552108.1">
    <property type="nucleotide sequence ID" value="NZ_JBEPSD010000003.1"/>
</dbReference>
<organism evidence="1 2">
    <name type="scientific">Rhodanobacter soli</name>
    <dbReference type="NCBI Taxonomy" id="590609"/>
    <lineage>
        <taxon>Bacteria</taxon>
        <taxon>Pseudomonadati</taxon>
        <taxon>Pseudomonadota</taxon>
        <taxon>Gammaproteobacteria</taxon>
        <taxon>Lysobacterales</taxon>
        <taxon>Rhodanobacteraceae</taxon>
        <taxon>Rhodanobacter</taxon>
    </lineage>
</organism>
<keyword evidence="2" id="KW-1185">Reference proteome</keyword>
<reference evidence="1 2" key="1">
    <citation type="submission" date="2024-06" db="EMBL/GenBank/DDBJ databases">
        <title>Sorghum-associated microbial communities from plants grown in Nebraska, USA.</title>
        <authorList>
            <person name="Schachtman D."/>
        </authorList>
    </citation>
    <scope>NUCLEOTIDE SEQUENCE [LARGE SCALE GENOMIC DNA]</scope>
    <source>
        <strain evidence="1 2">1757</strain>
    </source>
</reference>
<evidence type="ECO:0008006" key="3">
    <source>
        <dbReference type="Google" id="ProtNLM"/>
    </source>
</evidence>